<dbReference type="SUPFAM" id="SSF52922">
    <property type="entry name" value="TK C-terminal domain-like"/>
    <property type="match status" value="1"/>
</dbReference>
<dbReference type="Proteomes" id="UP000033423">
    <property type="component" value="Unassembled WGS sequence"/>
</dbReference>
<gene>
    <name evidence="1" type="ORF">MBAV_001233</name>
</gene>
<accession>A0A0F3GXJ2</accession>
<reference evidence="1 2" key="1">
    <citation type="submission" date="2015-02" db="EMBL/GenBank/DDBJ databases">
        <title>Single-cell genomics of uncultivated deep-branching MTB reveals a conserved set of magnetosome genes.</title>
        <authorList>
            <person name="Kolinko S."/>
            <person name="Richter M."/>
            <person name="Glockner F.O."/>
            <person name="Brachmann A."/>
            <person name="Schuler D."/>
        </authorList>
    </citation>
    <scope>NUCLEOTIDE SEQUENCE [LARGE SCALE GENOMIC DNA]</scope>
    <source>
        <strain evidence="1">TM-1</strain>
    </source>
</reference>
<feature type="non-terminal residue" evidence="1">
    <location>
        <position position="1"/>
    </location>
</feature>
<evidence type="ECO:0008006" key="3">
    <source>
        <dbReference type="Google" id="ProtNLM"/>
    </source>
</evidence>
<evidence type="ECO:0000313" key="1">
    <source>
        <dbReference type="EMBL" id="KJU86572.1"/>
    </source>
</evidence>
<evidence type="ECO:0000313" key="2">
    <source>
        <dbReference type="Proteomes" id="UP000033423"/>
    </source>
</evidence>
<dbReference type="InterPro" id="IPR009014">
    <property type="entry name" value="Transketo_C/PFOR_II"/>
</dbReference>
<organism evidence="1 2">
    <name type="scientific">Candidatus Magnetobacterium bavaricum</name>
    <dbReference type="NCBI Taxonomy" id="29290"/>
    <lineage>
        <taxon>Bacteria</taxon>
        <taxon>Pseudomonadati</taxon>
        <taxon>Nitrospirota</taxon>
        <taxon>Thermodesulfovibrionia</taxon>
        <taxon>Thermodesulfovibrionales</taxon>
        <taxon>Candidatus Magnetobacteriaceae</taxon>
        <taxon>Candidatus Magnetobacterium</taxon>
    </lineage>
</organism>
<dbReference type="EMBL" id="LACI01000544">
    <property type="protein sequence ID" value="KJU86572.1"/>
    <property type="molecule type" value="Genomic_DNA"/>
</dbReference>
<sequence length="33" mass="3644">DTFGISAPSKHLFEHFGLTVNNVLKTATELLKD</sequence>
<keyword evidence="2" id="KW-1185">Reference proteome</keyword>
<name>A0A0F3GXJ2_9BACT</name>
<protein>
    <recommendedName>
        <fullName evidence="3">Transketolase</fullName>
    </recommendedName>
</protein>
<dbReference type="AlphaFoldDB" id="A0A0F3GXJ2"/>
<proteinExistence type="predicted"/>
<dbReference type="Gene3D" id="3.40.50.920">
    <property type="match status" value="1"/>
</dbReference>
<comment type="caution">
    <text evidence="1">The sequence shown here is derived from an EMBL/GenBank/DDBJ whole genome shotgun (WGS) entry which is preliminary data.</text>
</comment>